<comment type="caution">
    <text evidence="1">The sequence shown here is derived from an EMBL/GenBank/DDBJ whole genome shotgun (WGS) entry which is preliminary data.</text>
</comment>
<gene>
    <name evidence="1" type="ORF">L6164_006282</name>
</gene>
<proteinExistence type="predicted"/>
<dbReference type="EMBL" id="CM039428">
    <property type="protein sequence ID" value="KAI4351985.1"/>
    <property type="molecule type" value="Genomic_DNA"/>
</dbReference>
<protein>
    <submittedName>
        <fullName evidence="1">Uncharacterized protein</fullName>
    </submittedName>
</protein>
<evidence type="ECO:0000313" key="1">
    <source>
        <dbReference type="EMBL" id="KAI4351985.1"/>
    </source>
</evidence>
<name>A0ACB9PTA8_BAUVA</name>
<dbReference type="Proteomes" id="UP000828941">
    <property type="component" value="Chromosome 3"/>
</dbReference>
<keyword evidence="2" id="KW-1185">Reference proteome</keyword>
<organism evidence="1 2">
    <name type="scientific">Bauhinia variegata</name>
    <name type="common">Purple orchid tree</name>
    <name type="synonym">Phanera variegata</name>
    <dbReference type="NCBI Taxonomy" id="167791"/>
    <lineage>
        <taxon>Eukaryota</taxon>
        <taxon>Viridiplantae</taxon>
        <taxon>Streptophyta</taxon>
        <taxon>Embryophyta</taxon>
        <taxon>Tracheophyta</taxon>
        <taxon>Spermatophyta</taxon>
        <taxon>Magnoliopsida</taxon>
        <taxon>eudicotyledons</taxon>
        <taxon>Gunneridae</taxon>
        <taxon>Pentapetalae</taxon>
        <taxon>rosids</taxon>
        <taxon>fabids</taxon>
        <taxon>Fabales</taxon>
        <taxon>Fabaceae</taxon>
        <taxon>Cercidoideae</taxon>
        <taxon>Cercideae</taxon>
        <taxon>Bauhiniinae</taxon>
        <taxon>Bauhinia</taxon>
    </lineage>
</organism>
<reference evidence="1 2" key="1">
    <citation type="journal article" date="2022" name="DNA Res.">
        <title>Chromosomal-level genome assembly of the orchid tree Bauhinia variegata (Leguminosae; Cercidoideae) supports the allotetraploid origin hypothesis of Bauhinia.</title>
        <authorList>
            <person name="Zhong Y."/>
            <person name="Chen Y."/>
            <person name="Zheng D."/>
            <person name="Pang J."/>
            <person name="Liu Y."/>
            <person name="Luo S."/>
            <person name="Meng S."/>
            <person name="Qian L."/>
            <person name="Wei D."/>
            <person name="Dai S."/>
            <person name="Zhou R."/>
        </authorList>
    </citation>
    <scope>NUCLEOTIDE SEQUENCE [LARGE SCALE GENOMIC DNA]</scope>
    <source>
        <strain evidence="1">BV-YZ2020</strain>
    </source>
</reference>
<evidence type="ECO:0000313" key="2">
    <source>
        <dbReference type="Proteomes" id="UP000828941"/>
    </source>
</evidence>
<sequence length="591" mass="67139">MTLTRRTCSSSFTCVWTYDVFLSFRGSNMSICLLEGLLKKSLKRELQYFNENQGDGQEQVCSILSSNIKFLNFWKCNLSDDSLPVPLSCFPNLLRLDLSYNNFTILPACIKECHFLRELSVDYCKQLQEIAGMPPNIEAFNAKNCTSMTTLFASALLNQAFQRPGNRNFILPGERVPQWELNCSPSPKKQRSSPMRLHDSYIQQQQLFTLVNPERPTCCEAVSRDKGKDTIGDNEGSASECLSMETPWNVDTICNQATGQPQRQVPSFHQTPNTHAPTTTASSGNVTKRGIHEETSCTSTVEDIEMEEFYASLDTADSLAISPFCDTNVFPELAKTRPSEETRKALQTLQHFLSEEFSISLHHGHQGTMKTALDHLSKLSAYDGVPEEIMSLILQVSREFSCWSRDYNEARNKIKLTNAKMVKVDELEEGLGVNKKNFDQLIFAEKELLYQLAYLEERKMELEDQIKNIKDSILKSLSAKDLVGKRKREIFDTAKTLKAQRDELRRQLPYLGHEREIATQIREKIRAEWYKLGEQFNKSMNFWGFVGLSPCCVPPLMYLTLCMPPLTPANPSGASINTARIGNQEEIDDLL</sequence>
<accession>A0ACB9PTA8</accession>